<keyword evidence="2 5" id="KW-0132">Cell division</keyword>
<evidence type="ECO:0000256" key="5">
    <source>
        <dbReference type="HAMAP-Rule" id="MF_02033"/>
    </source>
</evidence>
<feature type="domain" description="SHS2" evidence="7">
    <location>
        <begin position="15"/>
        <end position="211"/>
    </location>
</feature>
<name>A0A0A8K3B7_9HYPH</name>
<dbReference type="Pfam" id="PF02491">
    <property type="entry name" value="SHS2_FTSA"/>
    <property type="match status" value="1"/>
</dbReference>
<comment type="subunit">
    <text evidence="5">Self-interacts. Interacts with FtsZ.</text>
</comment>
<dbReference type="PIRSF" id="PIRSF003101">
    <property type="entry name" value="FtsA"/>
    <property type="match status" value="1"/>
</dbReference>
<dbReference type="AlphaFoldDB" id="A0A0A8K3B7"/>
<dbReference type="Gene3D" id="3.30.1490.110">
    <property type="match status" value="1"/>
</dbReference>
<comment type="similarity">
    <text evidence="5 6">Belongs to the FtsA/MreB family.</text>
</comment>
<comment type="function">
    <text evidence="5 6">Cell division protein that is involved in the assembly of the Z ring. May serve as a membrane anchor for the Z ring.</text>
</comment>
<evidence type="ECO:0000256" key="4">
    <source>
        <dbReference type="ARBA" id="ARBA00023306"/>
    </source>
</evidence>
<evidence type="ECO:0000256" key="1">
    <source>
        <dbReference type="ARBA" id="ARBA00022475"/>
    </source>
</evidence>
<dbReference type="PANTHER" id="PTHR32432:SF4">
    <property type="entry name" value="CELL DIVISION PROTEIN FTSA"/>
    <property type="match status" value="1"/>
</dbReference>
<keyword evidence="4 5" id="KW-0131">Cell cycle</keyword>
<dbReference type="InterPro" id="IPR050696">
    <property type="entry name" value="FtsA/MreB"/>
</dbReference>
<dbReference type="NCBIfam" id="TIGR01174">
    <property type="entry name" value="ftsA"/>
    <property type="match status" value="1"/>
</dbReference>
<evidence type="ECO:0000259" key="7">
    <source>
        <dbReference type="SMART" id="SM00842"/>
    </source>
</evidence>
<evidence type="ECO:0000256" key="6">
    <source>
        <dbReference type="PIRNR" id="PIRNR003101"/>
    </source>
</evidence>
<dbReference type="InterPro" id="IPR043129">
    <property type="entry name" value="ATPase_NBD"/>
</dbReference>
<dbReference type="HOGENOM" id="CLU_037850_3_0_5"/>
<dbReference type="EMBL" id="AP014648">
    <property type="protein sequence ID" value="BAQ17037.1"/>
    <property type="molecule type" value="Genomic_DNA"/>
</dbReference>
<dbReference type="Pfam" id="PF14450">
    <property type="entry name" value="FtsA"/>
    <property type="match status" value="1"/>
</dbReference>
<evidence type="ECO:0000256" key="3">
    <source>
        <dbReference type="ARBA" id="ARBA00023136"/>
    </source>
</evidence>
<protein>
    <recommendedName>
        <fullName evidence="5 6">Cell division protein FtsA</fullName>
    </recommendedName>
</protein>
<dbReference type="HAMAP" id="MF_02033">
    <property type="entry name" value="FtsA"/>
    <property type="match status" value="1"/>
</dbReference>
<accession>A0A0A8K3B7</accession>
<evidence type="ECO:0000313" key="8">
    <source>
        <dbReference type="EMBL" id="BAQ17037.1"/>
    </source>
</evidence>
<dbReference type="InterPro" id="IPR003494">
    <property type="entry name" value="SHS2_FtsA"/>
</dbReference>
<dbReference type="PANTHER" id="PTHR32432">
    <property type="entry name" value="CELL DIVISION PROTEIN FTSA-RELATED"/>
    <property type="match status" value="1"/>
</dbReference>
<sequence>MTYNPSIRGRRQRIVTALDIGTSKVCCLIGKTSDMPDWAEGGADAVQFDVLGFGHTRAEGLKAGMVTHLDSAERCIRAAVDAAERMAGVIVEDVHLSVTAGRLKSDSFSAGVGLPSGTVREDDVQRLLAGGRQYAARDRRTVLHALPTDFRLDDNGGISEPRGMCGERLSVDLHTVTADDAATRNLVLSVERCHLGVGGLVAAPYASALSVVTPDEAKLGVAVIDFGAGTTTLSVIADGHFLHADAIALGGHGVTVDIARTLGAPMEHAERLKTLHGSAFATLSDEREIITYPCVTGVAQGNINQITKAQLACVIRPRVEEILDLMRHRLASSGFPAEVAQHLVLTGGGSQLTGLVELASNMFGRPARLGRPRVMTGLPPAAAAPDFSAAIGLLLHWARGDEKLGTQTGQRFLRTGTGYFARVGEWIMENF</sequence>
<dbReference type="GO" id="GO:0009898">
    <property type="term" value="C:cytoplasmic side of plasma membrane"/>
    <property type="evidence" value="ECO:0007669"/>
    <property type="project" value="UniProtKB-UniRule"/>
</dbReference>
<reference evidence="8 9" key="1">
    <citation type="submission" date="2014-09" db="EMBL/GenBank/DDBJ databases">
        <title>Genome sequencing of Methyloceanibacter caenitepidi Gela4.</title>
        <authorList>
            <person name="Takeuchi M."/>
            <person name="Susumu S."/>
            <person name="Kamagata Y."/>
            <person name="Oshima K."/>
            <person name="Hattori M."/>
            <person name="Iwasaki W."/>
        </authorList>
    </citation>
    <scope>NUCLEOTIDE SEQUENCE [LARGE SCALE GENOMIC DNA]</scope>
    <source>
        <strain evidence="8 9">Gela4</strain>
    </source>
</reference>
<dbReference type="KEGG" id="mcg:GL4_1582"/>
<dbReference type="SMART" id="SM00842">
    <property type="entry name" value="FtsA"/>
    <property type="match status" value="1"/>
</dbReference>
<dbReference type="GO" id="GO:0032153">
    <property type="term" value="C:cell division site"/>
    <property type="evidence" value="ECO:0007669"/>
    <property type="project" value="UniProtKB-UniRule"/>
</dbReference>
<dbReference type="CDD" id="cd24048">
    <property type="entry name" value="ASKHA_NBD_FtsA"/>
    <property type="match status" value="1"/>
</dbReference>
<dbReference type="GO" id="GO:0043093">
    <property type="term" value="P:FtsZ-dependent cytokinesis"/>
    <property type="evidence" value="ECO:0007669"/>
    <property type="project" value="UniProtKB-UniRule"/>
</dbReference>
<keyword evidence="9" id="KW-1185">Reference proteome</keyword>
<dbReference type="Proteomes" id="UP000031643">
    <property type="component" value="Chromosome"/>
</dbReference>
<dbReference type="SUPFAM" id="SSF53067">
    <property type="entry name" value="Actin-like ATPase domain"/>
    <property type="match status" value="2"/>
</dbReference>
<organism evidence="8 9">
    <name type="scientific">Methyloceanibacter caenitepidi</name>
    <dbReference type="NCBI Taxonomy" id="1384459"/>
    <lineage>
        <taxon>Bacteria</taxon>
        <taxon>Pseudomonadati</taxon>
        <taxon>Pseudomonadota</taxon>
        <taxon>Alphaproteobacteria</taxon>
        <taxon>Hyphomicrobiales</taxon>
        <taxon>Hyphomicrobiaceae</taxon>
        <taxon>Methyloceanibacter</taxon>
    </lineage>
</organism>
<dbReference type="OrthoDB" id="9810567at2"/>
<dbReference type="STRING" id="1384459.GL4_1582"/>
<evidence type="ECO:0000256" key="2">
    <source>
        <dbReference type="ARBA" id="ARBA00022618"/>
    </source>
</evidence>
<dbReference type="Gene3D" id="3.30.420.40">
    <property type="match status" value="1"/>
</dbReference>
<dbReference type="RefSeq" id="WP_045366348.1">
    <property type="nucleotide sequence ID" value="NZ_AP014648.1"/>
</dbReference>
<gene>
    <name evidence="5" type="primary">ftsA</name>
    <name evidence="8" type="ORF">GL4_1582</name>
</gene>
<keyword evidence="1 5" id="KW-1003">Cell membrane</keyword>
<comment type="subcellular location">
    <subcellularLocation>
        <location evidence="5">Cell membrane</location>
        <topology evidence="5">Peripheral membrane protein</topology>
        <orientation evidence="5">Cytoplasmic side</orientation>
    </subcellularLocation>
    <text evidence="5">Localizes to the Z ring in an FtsZ-dependent manner. Targeted to the membrane through a conserved C-terminal amphipathic helix.</text>
</comment>
<keyword evidence="3 5" id="KW-0472">Membrane</keyword>
<proteinExistence type="inferred from homology"/>
<evidence type="ECO:0000313" key="9">
    <source>
        <dbReference type="Proteomes" id="UP000031643"/>
    </source>
</evidence>
<dbReference type="InterPro" id="IPR020823">
    <property type="entry name" value="Cell_div_FtsA"/>
</dbReference>